<protein>
    <submittedName>
        <fullName evidence="2">DNA polymerase III subunit alpha</fullName>
    </submittedName>
</protein>
<dbReference type="InterPro" id="IPR004805">
    <property type="entry name" value="DnaE2/DnaE/PolC"/>
</dbReference>
<dbReference type="PANTHER" id="PTHR32294:SF0">
    <property type="entry name" value="DNA POLYMERASE III SUBUNIT ALPHA"/>
    <property type="match status" value="1"/>
</dbReference>
<reference evidence="2 3" key="1">
    <citation type="journal article" date="2019" name="Appl. Environ. Microbiol.">
        <title>Population genetics and characterization of Campylobacter jejuni isolates in western jackdaws and game birds in Finland.</title>
        <authorList>
            <person name="Kovanen S."/>
            <person name="Rossi M."/>
            <person name="Pohja-Mykra M."/>
            <person name="Nieminen T."/>
            <person name="Raunio-Saarnisto M."/>
            <person name="Sauvala M."/>
            <person name="Fredriksson-Ahomaa M."/>
            <person name="Hanninen M.L."/>
            <person name="Kivisto R."/>
        </authorList>
    </citation>
    <scope>NUCLEOTIDE SEQUENCE [LARGE SCALE GENOMIC DNA]</scope>
    <source>
        <strain evidence="2 3">CB304</strain>
    </source>
</reference>
<feature type="non-terminal residue" evidence="2">
    <location>
        <position position="185"/>
    </location>
</feature>
<dbReference type="Proteomes" id="UP000286791">
    <property type="component" value="Unassembled WGS sequence"/>
</dbReference>
<feature type="non-terminal residue" evidence="2">
    <location>
        <position position="1"/>
    </location>
</feature>
<sequence>KMKKLKTDFADGAEKQGYDRAKAEDLWELIVKFAGYGFNKSHSAAYALITFQTAYLKTYYPSEFMAALLTSEENNVDKIAVYIDEMKKMNIKLLPPSVNKAIREFSALEQDGKDAIIYGLGAIKSVGIPAVENLLEARQDGEFKDINDFLSKIDPTKINRRTLESLIKAGAFDEFGFTRKALFDN</sequence>
<dbReference type="EMBL" id="PRCE01000275">
    <property type="protein sequence ID" value="RTJ97149.1"/>
    <property type="molecule type" value="Genomic_DNA"/>
</dbReference>
<evidence type="ECO:0000259" key="1">
    <source>
        <dbReference type="Pfam" id="PF14579"/>
    </source>
</evidence>
<evidence type="ECO:0000313" key="3">
    <source>
        <dbReference type="Proteomes" id="UP000286791"/>
    </source>
</evidence>
<feature type="domain" description="DNA polymerase helix-hairpin-helix motif" evidence="1">
    <location>
        <begin position="90"/>
        <end position="182"/>
    </location>
</feature>
<dbReference type="AlphaFoldDB" id="A0A431FUH7"/>
<proteinExistence type="predicted"/>
<dbReference type="GO" id="GO:0008408">
    <property type="term" value="F:3'-5' exonuclease activity"/>
    <property type="evidence" value="ECO:0007669"/>
    <property type="project" value="InterPro"/>
</dbReference>
<dbReference type="Gene3D" id="1.10.150.870">
    <property type="match status" value="1"/>
</dbReference>
<comment type="caution">
    <text evidence="2">The sequence shown here is derived from an EMBL/GenBank/DDBJ whole genome shotgun (WGS) entry which is preliminary data.</text>
</comment>
<dbReference type="GO" id="GO:0006260">
    <property type="term" value="P:DNA replication"/>
    <property type="evidence" value="ECO:0007669"/>
    <property type="project" value="InterPro"/>
</dbReference>
<organism evidence="2 3">
    <name type="scientific">Campylobacter jejuni</name>
    <dbReference type="NCBI Taxonomy" id="197"/>
    <lineage>
        <taxon>Bacteria</taxon>
        <taxon>Pseudomonadati</taxon>
        <taxon>Campylobacterota</taxon>
        <taxon>Epsilonproteobacteria</taxon>
        <taxon>Campylobacterales</taxon>
        <taxon>Campylobacteraceae</taxon>
        <taxon>Campylobacter</taxon>
    </lineage>
</organism>
<name>A0A431FUH7_CAMJU</name>
<evidence type="ECO:0000313" key="2">
    <source>
        <dbReference type="EMBL" id="RTJ97149.1"/>
    </source>
</evidence>
<dbReference type="Pfam" id="PF14579">
    <property type="entry name" value="HHH_6"/>
    <property type="match status" value="1"/>
</dbReference>
<dbReference type="InterPro" id="IPR029460">
    <property type="entry name" value="DNAPol_HHH"/>
</dbReference>
<accession>A0A431FUH7</accession>
<dbReference type="PANTHER" id="PTHR32294">
    <property type="entry name" value="DNA POLYMERASE III SUBUNIT ALPHA"/>
    <property type="match status" value="1"/>
</dbReference>
<gene>
    <name evidence="2" type="ORF">C3H48_10730</name>
</gene>